<dbReference type="EMBL" id="RAQU01000166">
    <property type="protein sequence ID" value="RKK02283.1"/>
    <property type="molecule type" value="Genomic_DNA"/>
</dbReference>
<evidence type="ECO:0000256" key="1">
    <source>
        <dbReference type="ARBA" id="ARBA00023224"/>
    </source>
</evidence>
<name>A0A3A9JC57_9PROT</name>
<keyword evidence="10" id="KW-1185">Reference proteome</keyword>
<dbReference type="Proteomes" id="UP000274097">
    <property type="component" value="Unassembled WGS sequence"/>
</dbReference>
<feature type="compositionally biased region" description="Low complexity" evidence="4">
    <location>
        <begin position="310"/>
        <end position="327"/>
    </location>
</feature>
<dbReference type="GO" id="GO:0006935">
    <property type="term" value="P:chemotaxis"/>
    <property type="evidence" value="ECO:0007669"/>
    <property type="project" value="InterPro"/>
</dbReference>
<dbReference type="InterPro" id="IPR003660">
    <property type="entry name" value="HAMP_dom"/>
</dbReference>
<dbReference type="EMBL" id="RFLX01000012">
    <property type="protein sequence ID" value="RMI20414.1"/>
    <property type="molecule type" value="Genomic_DNA"/>
</dbReference>
<evidence type="ECO:0000256" key="3">
    <source>
        <dbReference type="PROSITE-ProRule" id="PRU00284"/>
    </source>
</evidence>
<keyword evidence="5" id="KW-0472">Membrane</keyword>
<dbReference type="GO" id="GO:0004888">
    <property type="term" value="F:transmembrane signaling receptor activity"/>
    <property type="evidence" value="ECO:0007669"/>
    <property type="project" value="InterPro"/>
</dbReference>
<dbReference type="PANTHER" id="PTHR32089:SF112">
    <property type="entry name" value="LYSOZYME-LIKE PROTEIN-RELATED"/>
    <property type="match status" value="1"/>
</dbReference>
<dbReference type="GO" id="GO:0007165">
    <property type="term" value="P:signal transduction"/>
    <property type="evidence" value="ECO:0007669"/>
    <property type="project" value="UniProtKB-KW"/>
</dbReference>
<comment type="similarity">
    <text evidence="2">Belongs to the methyl-accepting chemotaxis (MCP) protein family.</text>
</comment>
<dbReference type="CDD" id="cd06225">
    <property type="entry name" value="HAMP"/>
    <property type="match status" value="1"/>
</dbReference>
<dbReference type="Gene3D" id="6.10.340.10">
    <property type="match status" value="1"/>
</dbReference>
<feature type="compositionally biased region" description="Polar residues" evidence="4">
    <location>
        <begin position="293"/>
        <end position="302"/>
    </location>
</feature>
<keyword evidence="5" id="KW-0812">Transmembrane</keyword>
<evidence type="ECO:0000256" key="2">
    <source>
        <dbReference type="ARBA" id="ARBA00029447"/>
    </source>
</evidence>
<evidence type="ECO:0000256" key="4">
    <source>
        <dbReference type="SAM" id="MobiDB-lite"/>
    </source>
</evidence>
<comment type="caution">
    <text evidence="8">The sequence shown here is derived from an EMBL/GenBank/DDBJ whole genome shotgun (WGS) entry which is preliminary data.</text>
</comment>
<feature type="transmembrane region" description="Helical" evidence="5">
    <location>
        <begin position="173"/>
        <end position="196"/>
    </location>
</feature>
<feature type="domain" description="Methyl-accepting transducer" evidence="6">
    <location>
        <begin position="287"/>
        <end position="512"/>
    </location>
</feature>
<protein>
    <submittedName>
        <fullName evidence="9">HAMP domain-containing protein</fullName>
    </submittedName>
    <submittedName>
        <fullName evidence="8">Methyl-accepting chemotaxis protein</fullName>
    </submittedName>
</protein>
<feature type="region of interest" description="Disordered" evidence="4">
    <location>
        <begin position="293"/>
        <end position="327"/>
    </location>
</feature>
<dbReference type="AlphaFoldDB" id="A0A3A9JC57"/>
<organism evidence="8 11">
    <name type="scientific">Teichococcus wenyumeiae</name>
    <dbReference type="NCBI Taxonomy" id="2478470"/>
    <lineage>
        <taxon>Bacteria</taxon>
        <taxon>Pseudomonadati</taxon>
        <taxon>Pseudomonadota</taxon>
        <taxon>Alphaproteobacteria</taxon>
        <taxon>Acetobacterales</taxon>
        <taxon>Roseomonadaceae</taxon>
        <taxon>Roseomonas</taxon>
    </lineage>
</organism>
<dbReference type="Gene3D" id="1.10.287.950">
    <property type="entry name" value="Methyl-accepting chemotaxis protein"/>
    <property type="match status" value="1"/>
</dbReference>
<dbReference type="InterPro" id="IPR004090">
    <property type="entry name" value="Chemotax_Me-accpt_rcpt"/>
</dbReference>
<evidence type="ECO:0000313" key="9">
    <source>
        <dbReference type="EMBL" id="RMI20414.1"/>
    </source>
</evidence>
<accession>A0A3A9JC57</accession>
<dbReference type="OrthoDB" id="9797364at2"/>
<evidence type="ECO:0000313" key="10">
    <source>
        <dbReference type="Proteomes" id="UP000274097"/>
    </source>
</evidence>
<dbReference type="SUPFAM" id="SSF58104">
    <property type="entry name" value="Methyl-accepting chemotaxis protein (MCP) signaling domain"/>
    <property type="match status" value="1"/>
</dbReference>
<dbReference type="Proteomes" id="UP000278036">
    <property type="component" value="Unassembled WGS sequence"/>
</dbReference>
<dbReference type="PANTHER" id="PTHR32089">
    <property type="entry name" value="METHYL-ACCEPTING CHEMOTAXIS PROTEIN MCPB"/>
    <property type="match status" value="1"/>
</dbReference>
<dbReference type="PROSITE" id="PS50885">
    <property type="entry name" value="HAMP"/>
    <property type="match status" value="1"/>
</dbReference>
<keyword evidence="5" id="KW-1133">Transmembrane helix</keyword>
<dbReference type="PRINTS" id="PR00260">
    <property type="entry name" value="CHEMTRNSDUCR"/>
</dbReference>
<dbReference type="Pfam" id="PF00015">
    <property type="entry name" value="MCPsignal"/>
    <property type="match status" value="1"/>
</dbReference>
<evidence type="ECO:0000259" key="7">
    <source>
        <dbReference type="PROSITE" id="PS50885"/>
    </source>
</evidence>
<feature type="domain" description="HAMP" evidence="7">
    <location>
        <begin position="197"/>
        <end position="250"/>
    </location>
</feature>
<dbReference type="InterPro" id="IPR004089">
    <property type="entry name" value="MCPsignal_dom"/>
</dbReference>
<dbReference type="SMART" id="SM00304">
    <property type="entry name" value="HAMP"/>
    <property type="match status" value="1"/>
</dbReference>
<gene>
    <name evidence="8" type="ORF">D6Z83_20580</name>
    <name evidence="9" type="ORF">EBE87_16575</name>
</gene>
<dbReference type="SMART" id="SM00283">
    <property type="entry name" value="MA"/>
    <property type="match status" value="1"/>
</dbReference>
<dbReference type="InParanoid" id="A0A3A9JC57"/>
<dbReference type="GO" id="GO:0016020">
    <property type="term" value="C:membrane"/>
    <property type="evidence" value="ECO:0007669"/>
    <property type="project" value="InterPro"/>
</dbReference>
<keyword evidence="1 3" id="KW-0807">Transducer</keyword>
<dbReference type="RefSeq" id="WP_120640104.1">
    <property type="nucleotide sequence ID" value="NZ_RAQU01000166.1"/>
</dbReference>
<evidence type="ECO:0000313" key="11">
    <source>
        <dbReference type="Proteomes" id="UP000278036"/>
    </source>
</evidence>
<dbReference type="PROSITE" id="PS50111">
    <property type="entry name" value="CHEMOTAXIS_TRANSDUC_2"/>
    <property type="match status" value="1"/>
</dbReference>
<dbReference type="Pfam" id="PF00672">
    <property type="entry name" value="HAMP"/>
    <property type="match status" value="1"/>
</dbReference>
<evidence type="ECO:0000313" key="8">
    <source>
        <dbReference type="EMBL" id="RKK02283.1"/>
    </source>
</evidence>
<evidence type="ECO:0000256" key="5">
    <source>
        <dbReference type="SAM" id="Phobius"/>
    </source>
</evidence>
<proteinExistence type="inferred from homology"/>
<reference evidence="8 11" key="1">
    <citation type="submission" date="2018-09" db="EMBL/GenBank/DDBJ databases">
        <title>Roseomonas sp. nov., isolated from feces of Tibetan antelopes in the Qinghai-Tibet plateau, China.</title>
        <authorList>
            <person name="Tian Z."/>
        </authorList>
    </citation>
    <scope>NUCLEOTIDE SEQUENCE [LARGE SCALE GENOMIC DNA]</scope>
    <source>
        <strain evidence="9 10">Z23</strain>
        <strain evidence="8 11">Z24</strain>
    </source>
</reference>
<sequence length="543" mass="56183">MTLRSRIAAALTILLLGFAGFGGLALERLASLQQAGEQRGAQAAAGLRLLAGLTDATHRARAAILLATGPGDEAARSRAEAELAVRQDELGRLLRHDAAPDAVEAGLLDATAAAWRGFASQVPAILELARGNRAAEARARLEAEFGRVIQAREQLQAALEEAARLPYQGYGRAWWWLLAATVLGMLAALGVALALASGLSHPLLRLAGAMDRMTRGELEAPIPGQERADEIGTLARTLEVLRARLRDSGGTSAAGEDEASGRVLRLEELVRGFGEDARAMLNGVRQATERLNGTAGQMSQAADQGARLTEALSSASEGASGNAQTAAAATEELASSIGEITRQVGRSAEVSRRAVAEAERTDRTVRELAETAGKIGDVVRLIADIAGQTNLLALNATIEAARAGEAGKGFAVVASEVKSLASQTARATEEIGQQVGAIQGATGQAVEAIRAIGLVVAEIDQTAAAIAAAVEQQGAATQEIARNIAGTAEAAAAVSRETAVVRDAATTSGRAALELRDASRELNDQANGLRARVDRFLSLVRAA</sequence>
<evidence type="ECO:0000259" key="6">
    <source>
        <dbReference type="PROSITE" id="PS50111"/>
    </source>
</evidence>